<keyword evidence="3" id="KW-1185">Reference proteome</keyword>
<gene>
    <name evidence="2" type="ORF">BCF44_116241</name>
</gene>
<accession>A0A3E0H171</accession>
<sequence length="87" mass="9710">MIWLPPNGLTYLCLCVEGTTRLRHRSADLLLKPARTTLCSTTNLLEARPSAHNRLLTIYIDAALPAAHNSDPEPSSMRRDTRNISEP</sequence>
<feature type="compositionally biased region" description="Basic and acidic residues" evidence="1">
    <location>
        <begin position="76"/>
        <end position="87"/>
    </location>
</feature>
<protein>
    <recommendedName>
        <fullName evidence="4">AraC-like protein</fullName>
    </recommendedName>
</protein>
<dbReference type="EMBL" id="QUNO01000016">
    <property type="protein sequence ID" value="REH36371.1"/>
    <property type="molecule type" value="Genomic_DNA"/>
</dbReference>
<feature type="region of interest" description="Disordered" evidence="1">
    <location>
        <begin position="66"/>
        <end position="87"/>
    </location>
</feature>
<evidence type="ECO:0008006" key="4">
    <source>
        <dbReference type="Google" id="ProtNLM"/>
    </source>
</evidence>
<dbReference type="Proteomes" id="UP000256269">
    <property type="component" value="Unassembled WGS sequence"/>
</dbReference>
<reference evidence="2 3" key="1">
    <citation type="submission" date="2018-08" db="EMBL/GenBank/DDBJ databases">
        <title>Genomic Encyclopedia of Archaeal and Bacterial Type Strains, Phase II (KMG-II): from individual species to whole genera.</title>
        <authorList>
            <person name="Goeker M."/>
        </authorList>
    </citation>
    <scope>NUCLEOTIDE SEQUENCE [LARGE SCALE GENOMIC DNA]</scope>
    <source>
        <strain evidence="2 3">DSM 45791</strain>
    </source>
</reference>
<organism evidence="2 3">
    <name type="scientific">Kutzneria buriramensis</name>
    <dbReference type="NCBI Taxonomy" id="1045776"/>
    <lineage>
        <taxon>Bacteria</taxon>
        <taxon>Bacillati</taxon>
        <taxon>Actinomycetota</taxon>
        <taxon>Actinomycetes</taxon>
        <taxon>Pseudonocardiales</taxon>
        <taxon>Pseudonocardiaceae</taxon>
        <taxon>Kutzneria</taxon>
    </lineage>
</organism>
<evidence type="ECO:0000313" key="3">
    <source>
        <dbReference type="Proteomes" id="UP000256269"/>
    </source>
</evidence>
<proteinExistence type="predicted"/>
<evidence type="ECO:0000256" key="1">
    <source>
        <dbReference type="SAM" id="MobiDB-lite"/>
    </source>
</evidence>
<dbReference type="AlphaFoldDB" id="A0A3E0H171"/>
<evidence type="ECO:0000313" key="2">
    <source>
        <dbReference type="EMBL" id="REH36371.1"/>
    </source>
</evidence>
<comment type="caution">
    <text evidence="2">The sequence shown here is derived from an EMBL/GenBank/DDBJ whole genome shotgun (WGS) entry which is preliminary data.</text>
</comment>
<dbReference type="RefSeq" id="WP_116179651.1">
    <property type="nucleotide sequence ID" value="NZ_CP144375.1"/>
</dbReference>
<name>A0A3E0H171_9PSEU</name>